<evidence type="ECO:0000256" key="4">
    <source>
        <dbReference type="ARBA" id="ARBA00022729"/>
    </source>
</evidence>
<evidence type="ECO:0000256" key="7">
    <source>
        <dbReference type="ARBA" id="ARBA00023065"/>
    </source>
</evidence>
<evidence type="ECO:0000259" key="22">
    <source>
        <dbReference type="Pfam" id="PF02931"/>
    </source>
</evidence>
<evidence type="ECO:0000256" key="20">
    <source>
        <dbReference type="RuleBase" id="RU000687"/>
    </source>
</evidence>
<keyword evidence="10 24" id="KW-0675">Receptor</keyword>
<keyword evidence="25" id="KW-1185">Reference proteome</keyword>
<dbReference type="Gene3D" id="2.70.170.10">
    <property type="entry name" value="Neurotransmitter-gated ion-channel ligand-binding domain"/>
    <property type="match status" value="1"/>
</dbReference>
<dbReference type="PANTHER" id="PTHR18945">
    <property type="entry name" value="NEUROTRANSMITTER GATED ION CHANNEL"/>
    <property type="match status" value="1"/>
</dbReference>
<comment type="catalytic activity">
    <reaction evidence="16">
        <text>K(+)(in) = K(+)(out)</text>
        <dbReference type="Rhea" id="RHEA:29463"/>
        <dbReference type="ChEBI" id="CHEBI:29103"/>
    </reaction>
</comment>
<comment type="similarity">
    <text evidence="20">Belongs to the ligand-gated ion channel (TC 1.A.9) family.</text>
</comment>
<feature type="transmembrane region" description="Helical" evidence="20">
    <location>
        <begin position="20"/>
        <end position="36"/>
    </location>
</feature>
<dbReference type="InterPro" id="IPR038050">
    <property type="entry name" value="Neuro_actylchol_rec"/>
</dbReference>
<organism evidence="24 25">
    <name type="scientific">Triplophysa rosa</name>
    <name type="common">Cave loach</name>
    <dbReference type="NCBI Taxonomy" id="992332"/>
    <lineage>
        <taxon>Eukaryota</taxon>
        <taxon>Metazoa</taxon>
        <taxon>Chordata</taxon>
        <taxon>Craniata</taxon>
        <taxon>Vertebrata</taxon>
        <taxon>Euteleostomi</taxon>
        <taxon>Actinopterygii</taxon>
        <taxon>Neopterygii</taxon>
        <taxon>Teleostei</taxon>
        <taxon>Ostariophysi</taxon>
        <taxon>Cypriniformes</taxon>
        <taxon>Nemacheilidae</taxon>
        <taxon>Triplophysa</taxon>
    </lineage>
</organism>
<evidence type="ECO:0000313" key="25">
    <source>
        <dbReference type="Proteomes" id="UP001059041"/>
    </source>
</evidence>
<dbReference type="GO" id="GO:0045211">
    <property type="term" value="C:postsynaptic membrane"/>
    <property type="evidence" value="ECO:0007669"/>
    <property type="project" value="UniProtKB-SubCell"/>
</dbReference>
<dbReference type="Gene3D" id="1.20.58.390">
    <property type="entry name" value="Neurotransmitter-gated ion-channel transmembrane domain"/>
    <property type="match status" value="1"/>
</dbReference>
<comment type="catalytic activity">
    <reaction evidence="17">
        <text>Na(+)(in) = Na(+)(out)</text>
        <dbReference type="Rhea" id="RHEA:34963"/>
        <dbReference type="ChEBI" id="CHEBI:29101"/>
    </reaction>
</comment>
<evidence type="ECO:0000256" key="12">
    <source>
        <dbReference type="ARBA" id="ARBA00023257"/>
    </source>
</evidence>
<evidence type="ECO:0000256" key="10">
    <source>
        <dbReference type="ARBA" id="ARBA00023170"/>
    </source>
</evidence>
<comment type="caution">
    <text evidence="24">The sequence shown here is derived from an EMBL/GenBank/DDBJ whole genome shotgun (WGS) entry which is preliminary data.</text>
</comment>
<dbReference type="PROSITE" id="PS00236">
    <property type="entry name" value="NEUROTR_ION_CHANNEL"/>
    <property type="match status" value="1"/>
</dbReference>
<dbReference type="InterPro" id="IPR006201">
    <property type="entry name" value="Neur_channel"/>
</dbReference>
<dbReference type="GO" id="GO:0005230">
    <property type="term" value="F:extracellular ligand-gated monoatomic ion channel activity"/>
    <property type="evidence" value="ECO:0007669"/>
    <property type="project" value="InterPro"/>
</dbReference>
<evidence type="ECO:0000256" key="9">
    <source>
        <dbReference type="ARBA" id="ARBA00023157"/>
    </source>
</evidence>
<keyword evidence="11" id="KW-0325">Glycoprotein</keyword>
<evidence type="ECO:0000256" key="19">
    <source>
        <dbReference type="ARBA" id="ARBA00037540"/>
    </source>
</evidence>
<keyword evidence="12" id="KW-0628">Postsynaptic cell membrane</keyword>
<keyword evidence="14 20" id="KW-0407">Ion channel</keyword>
<comment type="subcellular location">
    <subcellularLocation>
        <location evidence="15">Postsynaptic cell membrane</location>
        <topology evidence="15">Multi-pass membrane protein</topology>
    </subcellularLocation>
</comment>
<comment type="function">
    <text evidence="19">Forms serotonin (5-hydroxytryptamine/5-HT3)-activated cation-selective channel complexes, which when activated cause fast, depolarizing responses in neurons.</text>
</comment>
<keyword evidence="13" id="KW-1071">Ligand-gated ion channel</keyword>
<keyword evidence="2" id="KW-1003">Cell membrane</keyword>
<keyword evidence="9" id="KW-1015">Disulfide bond</keyword>
<sequence length="425" mass="48410">MTVRVNLHPPADFAELLTMYLHWLILSLSLVWWVSADQVCNSSEYDNAHAALFENLGLFNDKSLVKYIRPVTKNTDAIMVYILLFVTSITDVNEKAQSITTQLKIYTWWTDMRMDWDSSKYCNIYSFITRKDLFWTPNIAVQESIKTEFAAAESQYVEVRKGSVSMEDILSLTTACSMDLYRFPFDTQVCSLTFRSFIYRDYEIDIFGVSDSTSAYKQSFKIPGEWQLLDITQSVDHRGNVIYKMTIRRKPLVYVINLIFPVFCFLVLDVASFFINAAEADKLSFKVTLLLSISVLLQVLNDRLTATSSDIPLIGVYCGVIFTLIGFSILETILVNILIAKGEKAKSVTPEETRAAETGQNDHVNDLNNSPETIENEEPTCMIDIGKKSSLWTRAAKIIDVTYIVLYISTIIVFLSIIGKIWLQL</sequence>
<evidence type="ECO:0000256" key="14">
    <source>
        <dbReference type="ARBA" id="ARBA00023303"/>
    </source>
</evidence>
<feature type="domain" description="Neurotransmitter-gated ion-channel transmembrane" evidence="23">
    <location>
        <begin position="258"/>
        <end position="355"/>
    </location>
</feature>
<dbReference type="SUPFAM" id="SSF63712">
    <property type="entry name" value="Nicotinic receptor ligand binding domain-like"/>
    <property type="match status" value="1"/>
</dbReference>
<feature type="transmembrane region" description="Helical" evidence="20">
    <location>
        <begin position="401"/>
        <end position="423"/>
    </location>
</feature>
<name>A0A9W7T6W4_TRIRA</name>
<evidence type="ECO:0000256" key="21">
    <source>
        <dbReference type="SAM" id="MobiDB-lite"/>
    </source>
</evidence>
<feature type="region of interest" description="Disordered" evidence="21">
    <location>
        <begin position="350"/>
        <end position="371"/>
    </location>
</feature>
<accession>A0A9W7T6W4</accession>
<feature type="domain" description="Neurotransmitter-gated ion-channel ligand-binding" evidence="22">
    <location>
        <begin position="66"/>
        <end position="251"/>
    </location>
</feature>
<dbReference type="InterPro" id="IPR006202">
    <property type="entry name" value="Neur_chan_lig-bd"/>
</dbReference>
<keyword evidence="1 20" id="KW-0813">Transport</keyword>
<evidence type="ECO:0000256" key="3">
    <source>
        <dbReference type="ARBA" id="ARBA00022692"/>
    </source>
</evidence>
<gene>
    <name evidence="24" type="ORF">IRJ41_014287</name>
</gene>
<keyword evidence="8 20" id="KW-0472">Membrane</keyword>
<dbReference type="EMBL" id="JAFHDT010000034">
    <property type="protein sequence ID" value="KAI7790687.1"/>
    <property type="molecule type" value="Genomic_DNA"/>
</dbReference>
<evidence type="ECO:0000313" key="24">
    <source>
        <dbReference type="EMBL" id="KAI7790687.1"/>
    </source>
</evidence>
<dbReference type="FunFam" id="2.70.170.10:FF:000017">
    <property type="entry name" value="5-hydroxytryptamine receptor 3A"/>
    <property type="match status" value="1"/>
</dbReference>
<evidence type="ECO:0000256" key="13">
    <source>
        <dbReference type="ARBA" id="ARBA00023286"/>
    </source>
</evidence>
<evidence type="ECO:0000259" key="23">
    <source>
        <dbReference type="Pfam" id="PF02932"/>
    </source>
</evidence>
<evidence type="ECO:0000256" key="8">
    <source>
        <dbReference type="ARBA" id="ARBA00023136"/>
    </source>
</evidence>
<evidence type="ECO:0000256" key="1">
    <source>
        <dbReference type="ARBA" id="ARBA00022448"/>
    </source>
</evidence>
<protein>
    <submittedName>
        <fullName evidence="24">5-hydroxytryptamine receptor 3A-like</fullName>
    </submittedName>
</protein>
<dbReference type="SUPFAM" id="SSF90112">
    <property type="entry name" value="Neurotransmitter-gated ion-channel transmembrane pore"/>
    <property type="match status" value="1"/>
</dbReference>
<dbReference type="Proteomes" id="UP001059041">
    <property type="component" value="Unassembled WGS sequence"/>
</dbReference>
<keyword evidence="5 20" id="KW-1133">Transmembrane helix</keyword>
<keyword evidence="4" id="KW-0732">Signal</keyword>
<evidence type="ECO:0000256" key="2">
    <source>
        <dbReference type="ARBA" id="ARBA00022475"/>
    </source>
</evidence>
<dbReference type="Pfam" id="PF02931">
    <property type="entry name" value="Neur_chan_LBD"/>
    <property type="match status" value="1"/>
</dbReference>
<evidence type="ECO:0000256" key="5">
    <source>
        <dbReference type="ARBA" id="ARBA00022989"/>
    </source>
</evidence>
<dbReference type="PRINTS" id="PR00252">
    <property type="entry name" value="NRIONCHANNEL"/>
</dbReference>
<dbReference type="InterPro" id="IPR036719">
    <property type="entry name" value="Neuro-gated_channel_TM_sf"/>
</dbReference>
<keyword evidence="3 20" id="KW-0812">Transmembrane</keyword>
<keyword evidence="6" id="KW-0770">Synapse</keyword>
<feature type="transmembrane region" description="Helical" evidence="20">
    <location>
        <begin position="313"/>
        <end position="339"/>
    </location>
</feature>
<comment type="catalytic activity">
    <reaction evidence="18">
        <text>Ca(2+)(in) = Ca(2+)(out)</text>
        <dbReference type="Rhea" id="RHEA:29671"/>
        <dbReference type="ChEBI" id="CHEBI:29108"/>
    </reaction>
</comment>
<keyword evidence="7 20" id="KW-0406">Ion transport</keyword>
<dbReference type="Pfam" id="PF02932">
    <property type="entry name" value="Neur_chan_memb"/>
    <property type="match status" value="1"/>
</dbReference>
<dbReference type="AlphaFoldDB" id="A0A9W7T6W4"/>
<reference evidence="24" key="1">
    <citation type="submission" date="2021-02" db="EMBL/GenBank/DDBJ databases">
        <title>Comparative genomics reveals that relaxation of natural selection precedes convergent phenotypic evolution of cavefish.</title>
        <authorList>
            <person name="Peng Z."/>
        </authorList>
    </citation>
    <scope>NUCLEOTIDE SEQUENCE</scope>
    <source>
        <tissue evidence="24">Muscle</tissue>
    </source>
</reference>
<dbReference type="InterPro" id="IPR006029">
    <property type="entry name" value="Neurotrans-gated_channel_TM"/>
</dbReference>
<proteinExistence type="inferred from homology"/>
<evidence type="ECO:0000256" key="11">
    <source>
        <dbReference type="ARBA" id="ARBA00023180"/>
    </source>
</evidence>
<evidence type="ECO:0000256" key="18">
    <source>
        <dbReference type="ARBA" id="ARBA00036634"/>
    </source>
</evidence>
<evidence type="ECO:0000256" key="16">
    <source>
        <dbReference type="ARBA" id="ARBA00034430"/>
    </source>
</evidence>
<dbReference type="InterPro" id="IPR036734">
    <property type="entry name" value="Neur_chan_lig-bd_sf"/>
</dbReference>
<evidence type="ECO:0000256" key="17">
    <source>
        <dbReference type="ARBA" id="ARBA00036239"/>
    </source>
</evidence>
<feature type="compositionally biased region" description="Polar residues" evidence="21">
    <location>
        <begin position="358"/>
        <end position="371"/>
    </location>
</feature>
<dbReference type="InterPro" id="IPR018000">
    <property type="entry name" value="Neurotransmitter_ion_chnl_CS"/>
</dbReference>
<dbReference type="GO" id="GO:0004888">
    <property type="term" value="F:transmembrane signaling receptor activity"/>
    <property type="evidence" value="ECO:0007669"/>
    <property type="project" value="InterPro"/>
</dbReference>
<evidence type="ECO:0000256" key="6">
    <source>
        <dbReference type="ARBA" id="ARBA00023018"/>
    </source>
</evidence>
<evidence type="ECO:0000256" key="15">
    <source>
        <dbReference type="ARBA" id="ARBA00034104"/>
    </source>
</evidence>
<feature type="transmembrane region" description="Helical" evidence="20">
    <location>
        <begin position="252"/>
        <end position="277"/>
    </location>
</feature>